<dbReference type="Pfam" id="PF21997">
    <property type="entry name" value="DUF6928"/>
    <property type="match status" value="1"/>
</dbReference>
<dbReference type="AlphaFoldDB" id="A0A7W3MYL8"/>
<name>A0A7W3MYL8_9ACTN</name>
<keyword evidence="2" id="KW-1185">Reference proteome</keyword>
<evidence type="ECO:0000313" key="1">
    <source>
        <dbReference type="EMBL" id="MBA9004222.1"/>
    </source>
</evidence>
<organism evidence="1 2">
    <name type="scientific">Thermomonospora cellulosilytica</name>
    <dbReference type="NCBI Taxonomy" id="1411118"/>
    <lineage>
        <taxon>Bacteria</taxon>
        <taxon>Bacillati</taxon>
        <taxon>Actinomycetota</taxon>
        <taxon>Actinomycetes</taxon>
        <taxon>Streptosporangiales</taxon>
        <taxon>Thermomonosporaceae</taxon>
        <taxon>Thermomonospora</taxon>
    </lineage>
</organism>
<sequence>MGAKTALLVYADGDAAELLRNARSLDPVATDALVARTNPDGAEPTGETGTLADYVYPDEGSVYAGCFPGVSVLCDRQVMVDRPSQLPPHLLEPGRGRRVVLHAMHSVTDWFAYAIWENGTLVRSLSLSPDEGIVEDIGDRLAFEEPFWAGEHPVTRTPGWPNQSPYPLPFHPLVLGGEAALRALLGFVREGRRLTDDLDAHEVPLARYRVPVTEEFTREELEEFLRTHKRTRYTFNADGALVPIED</sequence>
<evidence type="ECO:0000313" key="2">
    <source>
        <dbReference type="Proteomes" id="UP000539313"/>
    </source>
</evidence>
<dbReference type="EMBL" id="JACJII010000001">
    <property type="protein sequence ID" value="MBA9004222.1"/>
    <property type="molecule type" value="Genomic_DNA"/>
</dbReference>
<proteinExistence type="predicted"/>
<reference evidence="1 2" key="1">
    <citation type="submission" date="2020-08" db="EMBL/GenBank/DDBJ databases">
        <title>Sequencing the genomes of 1000 actinobacteria strains.</title>
        <authorList>
            <person name="Klenk H.-P."/>
        </authorList>
    </citation>
    <scope>NUCLEOTIDE SEQUENCE [LARGE SCALE GENOMIC DNA]</scope>
    <source>
        <strain evidence="1 2">DSM 45823</strain>
    </source>
</reference>
<dbReference type="Proteomes" id="UP000539313">
    <property type="component" value="Unassembled WGS sequence"/>
</dbReference>
<comment type="caution">
    <text evidence="1">The sequence shown here is derived from an EMBL/GenBank/DDBJ whole genome shotgun (WGS) entry which is preliminary data.</text>
</comment>
<accession>A0A7W3MYL8</accession>
<protein>
    <submittedName>
        <fullName evidence="1">Uncharacterized protein</fullName>
    </submittedName>
</protein>
<dbReference type="InterPro" id="IPR053847">
    <property type="entry name" value="DUF6928"/>
</dbReference>
<dbReference type="RefSeq" id="WP_182705771.1">
    <property type="nucleotide sequence ID" value="NZ_JACJII010000001.1"/>
</dbReference>
<gene>
    <name evidence="1" type="ORF">HNR21_003104</name>
</gene>